<reference evidence="2 3" key="1">
    <citation type="journal article" date="2014" name="Genome Biol. Evol.">
        <title>Comparative genomics and transcriptomics analyses reveal divergent lifestyle features of nematode endoparasitic fungus Hirsutella minnesotensis.</title>
        <authorList>
            <person name="Lai Y."/>
            <person name="Liu K."/>
            <person name="Zhang X."/>
            <person name="Zhang X."/>
            <person name="Li K."/>
            <person name="Wang N."/>
            <person name="Shu C."/>
            <person name="Wu Y."/>
            <person name="Wang C."/>
            <person name="Bushley K.E."/>
            <person name="Xiang M."/>
            <person name="Liu X."/>
        </authorList>
    </citation>
    <scope>NUCLEOTIDE SEQUENCE [LARGE SCALE GENOMIC DNA]</scope>
    <source>
        <strain evidence="2 3">3608</strain>
    </source>
</reference>
<dbReference type="OrthoDB" id="5380370at2759"/>
<evidence type="ECO:0000313" key="2">
    <source>
        <dbReference type="EMBL" id="KJZ70436.1"/>
    </source>
</evidence>
<evidence type="ECO:0000313" key="3">
    <source>
        <dbReference type="Proteomes" id="UP000054481"/>
    </source>
</evidence>
<evidence type="ECO:0000256" key="1">
    <source>
        <dbReference type="SAM" id="MobiDB-lite"/>
    </source>
</evidence>
<feature type="compositionally biased region" description="Basic and acidic residues" evidence="1">
    <location>
        <begin position="175"/>
        <end position="196"/>
    </location>
</feature>
<gene>
    <name evidence="2" type="ORF">HIM_10174</name>
</gene>
<feature type="region of interest" description="Disordered" evidence="1">
    <location>
        <begin position="175"/>
        <end position="230"/>
    </location>
</feature>
<proteinExistence type="predicted"/>
<organism evidence="2 3">
    <name type="scientific">Hirsutella minnesotensis 3608</name>
    <dbReference type="NCBI Taxonomy" id="1043627"/>
    <lineage>
        <taxon>Eukaryota</taxon>
        <taxon>Fungi</taxon>
        <taxon>Dikarya</taxon>
        <taxon>Ascomycota</taxon>
        <taxon>Pezizomycotina</taxon>
        <taxon>Sordariomycetes</taxon>
        <taxon>Hypocreomycetidae</taxon>
        <taxon>Hypocreales</taxon>
        <taxon>Ophiocordycipitaceae</taxon>
        <taxon>Hirsutella</taxon>
    </lineage>
</organism>
<name>A0A0F7ZG82_9HYPO</name>
<protein>
    <recommendedName>
        <fullName evidence="4">Mucin</fullName>
    </recommendedName>
</protein>
<dbReference type="EMBL" id="KQ030626">
    <property type="protein sequence ID" value="KJZ70436.1"/>
    <property type="molecule type" value="Genomic_DNA"/>
</dbReference>
<dbReference type="AlphaFoldDB" id="A0A0F7ZG82"/>
<dbReference type="Proteomes" id="UP000054481">
    <property type="component" value="Unassembled WGS sequence"/>
</dbReference>
<evidence type="ECO:0008006" key="4">
    <source>
        <dbReference type="Google" id="ProtNLM"/>
    </source>
</evidence>
<sequence length="328" mass="36780">MARSGDAEANGIGGLGSVTDSFYDCFRWLEDDDTLDLRLHLDDYHFNLREQGVDSSKSHSQRPSFRRHLSISKLPFGGRASEPSNQPESKHDTLPTPSASPVIGSTGHARRKSLALSLISPKQSLPDLTAVMDPTACHYQDPDARMKLRVYLGSPHKFDEAVEFGFPAMDLVPDQDSRKHARRNSDADSPKLHTFLEDDASSLYSETSAGEPESPRTPETSEHPLPMRPIRVSQERGPRVKGDYAQAPACSREMTLRMTLTRPDLRSHEGEMYGWQKKALGRKSSELLSPVMYNTKESIERQFAAIDEEELANGSGVVKRFWNRVRRT</sequence>
<feature type="region of interest" description="Disordered" evidence="1">
    <location>
        <begin position="74"/>
        <end position="107"/>
    </location>
</feature>
<keyword evidence="3" id="KW-1185">Reference proteome</keyword>
<feature type="compositionally biased region" description="Basic and acidic residues" evidence="1">
    <location>
        <begin position="213"/>
        <end position="222"/>
    </location>
</feature>
<accession>A0A0F7ZG82</accession>